<organism evidence="1 2">
    <name type="scientific">Actinomycetospora cinnamomea</name>
    <dbReference type="NCBI Taxonomy" id="663609"/>
    <lineage>
        <taxon>Bacteria</taxon>
        <taxon>Bacillati</taxon>
        <taxon>Actinomycetota</taxon>
        <taxon>Actinomycetes</taxon>
        <taxon>Pseudonocardiales</taxon>
        <taxon>Pseudonocardiaceae</taxon>
        <taxon>Actinomycetospora</taxon>
    </lineage>
</organism>
<name>A0A2U1FQC4_9PSEU</name>
<dbReference type="EMBL" id="QEKW01000001">
    <property type="protein sequence ID" value="PVZ14346.1"/>
    <property type="molecule type" value="Genomic_DNA"/>
</dbReference>
<evidence type="ECO:0000313" key="2">
    <source>
        <dbReference type="Proteomes" id="UP000245639"/>
    </source>
</evidence>
<evidence type="ECO:0000313" key="1">
    <source>
        <dbReference type="EMBL" id="PVZ14346.1"/>
    </source>
</evidence>
<proteinExistence type="predicted"/>
<protein>
    <submittedName>
        <fullName evidence="1">Uncharacterized protein</fullName>
    </submittedName>
</protein>
<keyword evidence="2" id="KW-1185">Reference proteome</keyword>
<dbReference type="Proteomes" id="UP000245639">
    <property type="component" value="Unassembled WGS sequence"/>
</dbReference>
<sequence>MATAFASVLMLALVVAALAVIGRGAVPDRERRPIGTRTPSDLAIGLAVDVVRGLRELDRTSPVVARVERALPR</sequence>
<comment type="caution">
    <text evidence="1">The sequence shown here is derived from an EMBL/GenBank/DDBJ whole genome shotgun (WGS) entry which is preliminary data.</text>
</comment>
<reference evidence="1 2" key="1">
    <citation type="submission" date="2018-04" db="EMBL/GenBank/DDBJ databases">
        <title>Genomic Encyclopedia of Type Strains, Phase IV (KMG-IV): sequencing the most valuable type-strain genomes for metagenomic binning, comparative biology and taxonomic classification.</title>
        <authorList>
            <person name="Goeker M."/>
        </authorList>
    </citation>
    <scope>NUCLEOTIDE SEQUENCE [LARGE SCALE GENOMIC DNA]</scope>
    <source>
        <strain evidence="1 2">DSM 45771</strain>
    </source>
</reference>
<accession>A0A2U1FQC4</accession>
<dbReference type="AlphaFoldDB" id="A0A2U1FQC4"/>
<dbReference type="RefSeq" id="WP_116706217.1">
    <property type="nucleotide sequence ID" value="NZ_QEKW01000001.1"/>
</dbReference>
<gene>
    <name evidence="1" type="ORF">C8D89_101210</name>
</gene>